<evidence type="ECO:0000256" key="9">
    <source>
        <dbReference type="RuleBase" id="RU369038"/>
    </source>
</evidence>
<evidence type="ECO:0000313" key="12">
    <source>
        <dbReference type="Proteomes" id="UP001327560"/>
    </source>
</evidence>
<name>A0AAQ3K2F2_9LILI</name>
<evidence type="ECO:0000256" key="4">
    <source>
        <dbReference type="ARBA" id="ARBA00023163"/>
    </source>
</evidence>
<gene>
    <name evidence="11" type="ORF">Cni_G09391</name>
</gene>
<keyword evidence="2 9" id="KW-0805">Transcription regulation</keyword>
<dbReference type="Pfam" id="PF00046">
    <property type="entry name" value="Homeodomain"/>
    <property type="match status" value="1"/>
</dbReference>
<feature type="DNA-binding region" description="Homeobox" evidence="7">
    <location>
        <begin position="12"/>
        <end position="71"/>
    </location>
</feature>
<dbReference type="GO" id="GO:0000981">
    <property type="term" value="F:DNA-binding transcription factor activity, RNA polymerase II-specific"/>
    <property type="evidence" value="ECO:0007669"/>
    <property type="project" value="UniProtKB-UniRule"/>
</dbReference>
<protein>
    <recommendedName>
        <fullName evidence="9">Homeobox-leucine zipper protein</fullName>
    </recommendedName>
    <alternativeName>
        <fullName evidence="9">HD-ZIP protein</fullName>
    </alternativeName>
    <alternativeName>
        <fullName evidence="9">Homeodomain transcription factor</fullName>
    </alternativeName>
</protein>
<dbReference type="GO" id="GO:0005634">
    <property type="term" value="C:nucleus"/>
    <property type="evidence" value="ECO:0007669"/>
    <property type="project" value="UniProtKB-SubCell"/>
</dbReference>
<dbReference type="PANTHER" id="PTHR24326">
    <property type="entry name" value="HOMEOBOX-LEUCINE ZIPPER PROTEIN"/>
    <property type="match status" value="1"/>
</dbReference>
<comment type="subcellular location">
    <subcellularLocation>
        <location evidence="1 7 8">Nucleus</location>
    </subcellularLocation>
</comment>
<evidence type="ECO:0000256" key="8">
    <source>
        <dbReference type="RuleBase" id="RU000682"/>
    </source>
</evidence>
<dbReference type="PROSITE" id="PS50071">
    <property type="entry name" value="HOMEOBOX_2"/>
    <property type="match status" value="1"/>
</dbReference>
<dbReference type="GO" id="GO:0000976">
    <property type="term" value="F:transcription cis-regulatory region binding"/>
    <property type="evidence" value="ECO:0007669"/>
    <property type="project" value="UniProtKB-ARBA"/>
</dbReference>
<dbReference type="CDD" id="cd00086">
    <property type="entry name" value="homeodomain"/>
    <property type="match status" value="1"/>
</dbReference>
<comment type="similarity">
    <text evidence="6 9">Belongs to the HD-ZIP homeobox family. Class I subfamily.</text>
</comment>
<dbReference type="InterPro" id="IPR045224">
    <property type="entry name" value="HDZip_class_I_plant"/>
</dbReference>
<evidence type="ECO:0000256" key="7">
    <source>
        <dbReference type="PROSITE-ProRule" id="PRU00108"/>
    </source>
</evidence>
<organism evidence="11 12">
    <name type="scientific">Canna indica</name>
    <name type="common">Indian-shot</name>
    <dbReference type="NCBI Taxonomy" id="4628"/>
    <lineage>
        <taxon>Eukaryota</taxon>
        <taxon>Viridiplantae</taxon>
        <taxon>Streptophyta</taxon>
        <taxon>Embryophyta</taxon>
        <taxon>Tracheophyta</taxon>
        <taxon>Spermatophyta</taxon>
        <taxon>Magnoliopsida</taxon>
        <taxon>Liliopsida</taxon>
        <taxon>Zingiberales</taxon>
        <taxon>Cannaceae</taxon>
        <taxon>Canna</taxon>
    </lineage>
</organism>
<evidence type="ECO:0000256" key="1">
    <source>
        <dbReference type="ARBA" id="ARBA00004123"/>
    </source>
</evidence>
<comment type="function">
    <text evidence="9">Transcription factor.</text>
</comment>
<dbReference type="AlphaFoldDB" id="A0AAQ3K2F2"/>
<keyword evidence="7 8" id="KW-0371">Homeobox</keyword>
<proteinExistence type="inferred from homology"/>
<evidence type="ECO:0000256" key="6">
    <source>
        <dbReference type="ARBA" id="ARBA00025748"/>
    </source>
</evidence>
<dbReference type="EMBL" id="CP136892">
    <property type="protein sequence ID" value="WOL00678.1"/>
    <property type="molecule type" value="Genomic_DNA"/>
</dbReference>
<keyword evidence="3 7" id="KW-0238">DNA-binding</keyword>
<feature type="domain" description="Homeobox" evidence="10">
    <location>
        <begin position="10"/>
        <end position="70"/>
    </location>
</feature>
<evidence type="ECO:0000256" key="2">
    <source>
        <dbReference type="ARBA" id="ARBA00023015"/>
    </source>
</evidence>
<evidence type="ECO:0000256" key="3">
    <source>
        <dbReference type="ARBA" id="ARBA00023125"/>
    </source>
</evidence>
<dbReference type="Gene3D" id="1.10.10.60">
    <property type="entry name" value="Homeodomain-like"/>
    <property type="match status" value="1"/>
</dbReference>
<dbReference type="PANTHER" id="PTHR24326:SF547">
    <property type="entry name" value="HOMEOBOX-LEUCINE ZIPPER PROTEIN ATHB-6"/>
    <property type="match status" value="1"/>
</dbReference>
<dbReference type="InterPro" id="IPR001356">
    <property type="entry name" value="HD"/>
</dbReference>
<keyword evidence="4 9" id="KW-0804">Transcription</keyword>
<evidence type="ECO:0000313" key="11">
    <source>
        <dbReference type="EMBL" id="WOL00678.1"/>
    </source>
</evidence>
<dbReference type="SUPFAM" id="SSF46689">
    <property type="entry name" value="Homeodomain-like"/>
    <property type="match status" value="1"/>
</dbReference>
<dbReference type="Proteomes" id="UP001327560">
    <property type="component" value="Chromosome 3"/>
</dbReference>
<dbReference type="InterPro" id="IPR009057">
    <property type="entry name" value="Homeodomain-like_sf"/>
</dbReference>
<reference evidence="11 12" key="1">
    <citation type="submission" date="2023-10" db="EMBL/GenBank/DDBJ databases">
        <title>Chromosome-scale genome assembly provides insights into flower coloration mechanisms of Canna indica.</title>
        <authorList>
            <person name="Li C."/>
        </authorList>
    </citation>
    <scope>NUCLEOTIDE SEQUENCE [LARGE SCALE GENOMIC DNA]</scope>
    <source>
        <tissue evidence="11">Flower</tissue>
    </source>
</reference>
<sequence>MDDEMFGDCDDRGAKKRRLSVDQVRALEKNFEVDNKMEPEWKVRLAQELGLQPWQVAMWFQNRRTRRKMSS</sequence>
<evidence type="ECO:0000256" key="5">
    <source>
        <dbReference type="ARBA" id="ARBA00023242"/>
    </source>
</evidence>
<accession>A0AAQ3K2F2</accession>
<keyword evidence="12" id="KW-1185">Reference proteome</keyword>
<evidence type="ECO:0000259" key="10">
    <source>
        <dbReference type="PROSITE" id="PS50071"/>
    </source>
</evidence>
<dbReference type="FunFam" id="1.10.10.60:FF:000144">
    <property type="entry name" value="homeobox-leucine zipper protein ATHB-6-like"/>
    <property type="match status" value="1"/>
</dbReference>
<keyword evidence="5 7" id="KW-0539">Nucleus</keyword>
<dbReference type="GO" id="GO:0045893">
    <property type="term" value="P:positive regulation of DNA-templated transcription"/>
    <property type="evidence" value="ECO:0007669"/>
    <property type="project" value="TreeGrafter"/>
</dbReference>
<dbReference type="SMART" id="SM00389">
    <property type="entry name" value="HOX"/>
    <property type="match status" value="1"/>
</dbReference>